<evidence type="ECO:0000256" key="4">
    <source>
        <dbReference type="ARBA" id="ARBA00004496"/>
    </source>
</evidence>
<dbReference type="GO" id="GO:0004523">
    <property type="term" value="F:RNA-DNA hybrid ribonuclease activity"/>
    <property type="evidence" value="ECO:0007669"/>
    <property type="project" value="UniProtKB-UniRule"/>
</dbReference>
<evidence type="ECO:0000256" key="13">
    <source>
        <dbReference type="RuleBase" id="RU003515"/>
    </source>
</evidence>
<comment type="similarity">
    <text evidence="5 13">Belongs to the RNase HII family.</text>
</comment>
<accession>A0A0G1XZL3</accession>
<evidence type="ECO:0000256" key="1">
    <source>
        <dbReference type="ARBA" id="ARBA00000077"/>
    </source>
</evidence>
<dbReference type="InterPro" id="IPR001352">
    <property type="entry name" value="RNase_HII/HIII"/>
</dbReference>
<comment type="cofactor">
    <cofactor evidence="12">
        <name>Mn(2+)</name>
        <dbReference type="ChEBI" id="CHEBI:29035"/>
    </cofactor>
    <cofactor evidence="12">
        <name>Mg(2+)</name>
        <dbReference type="ChEBI" id="CHEBI:18420"/>
    </cofactor>
    <text evidence="12">Manganese or magnesium. Binds 1 divalent metal ion per monomer in the absence of substrate. May bind a second metal ion after substrate binding.</text>
</comment>
<evidence type="ECO:0000256" key="11">
    <source>
        <dbReference type="ARBA" id="ARBA00023211"/>
    </source>
</evidence>
<protein>
    <recommendedName>
        <fullName evidence="13">Ribonuclease</fullName>
        <ecNumber evidence="13">3.1.26.4</ecNumber>
    </recommendedName>
</protein>
<dbReference type="AlphaFoldDB" id="A0A0G1XZL3"/>
<comment type="cofactor">
    <cofactor evidence="2">
        <name>Mg(2+)</name>
        <dbReference type="ChEBI" id="CHEBI:18420"/>
    </cofactor>
</comment>
<dbReference type="EC" id="3.1.26.4" evidence="13"/>
<evidence type="ECO:0000256" key="6">
    <source>
        <dbReference type="ARBA" id="ARBA00022490"/>
    </source>
</evidence>
<dbReference type="GO" id="GO:0003723">
    <property type="term" value="F:RNA binding"/>
    <property type="evidence" value="ECO:0007669"/>
    <property type="project" value="UniProtKB-UniRule"/>
</dbReference>
<comment type="subcellular location">
    <subcellularLocation>
        <location evidence="4">Cytoplasm</location>
    </subcellularLocation>
</comment>
<keyword evidence="8 12" id="KW-0479">Metal-binding</keyword>
<dbReference type="Proteomes" id="UP000034290">
    <property type="component" value="Unassembled WGS sequence"/>
</dbReference>
<comment type="catalytic activity">
    <reaction evidence="1 12 13">
        <text>Endonucleolytic cleavage to 5'-phosphomonoester.</text>
        <dbReference type="EC" id="3.1.26.4"/>
    </reaction>
</comment>
<dbReference type="PANTHER" id="PTHR10954:SF18">
    <property type="entry name" value="RIBONUCLEASE HII"/>
    <property type="match status" value="1"/>
</dbReference>
<evidence type="ECO:0000256" key="10">
    <source>
        <dbReference type="ARBA" id="ARBA00022801"/>
    </source>
</evidence>
<comment type="function">
    <text evidence="3 13">Endonuclease that specifically degrades the RNA of RNA-DNA hybrids.</text>
</comment>
<dbReference type="InterPro" id="IPR012337">
    <property type="entry name" value="RNaseH-like_sf"/>
</dbReference>
<comment type="caution">
    <text evidence="15">The sequence shown here is derived from an EMBL/GenBank/DDBJ whole genome shotgun (WGS) entry which is preliminary data.</text>
</comment>
<evidence type="ECO:0000256" key="2">
    <source>
        <dbReference type="ARBA" id="ARBA00001946"/>
    </source>
</evidence>
<dbReference type="GO" id="GO:0005737">
    <property type="term" value="C:cytoplasm"/>
    <property type="evidence" value="ECO:0007669"/>
    <property type="project" value="UniProtKB-SubCell"/>
</dbReference>
<dbReference type="CDD" id="cd07182">
    <property type="entry name" value="RNase_HII_bacteria_HII_like"/>
    <property type="match status" value="1"/>
</dbReference>
<dbReference type="GO" id="GO:0006298">
    <property type="term" value="P:mismatch repair"/>
    <property type="evidence" value="ECO:0007669"/>
    <property type="project" value="TreeGrafter"/>
</dbReference>
<proteinExistence type="inferred from homology"/>
<dbReference type="Gene3D" id="3.30.420.10">
    <property type="entry name" value="Ribonuclease H-like superfamily/Ribonuclease H"/>
    <property type="match status" value="1"/>
</dbReference>
<keyword evidence="9 12" id="KW-0255">Endonuclease</keyword>
<organism evidence="15 16">
    <name type="scientific">Candidatus Giovannonibacteria bacterium GW2011_GWA2_53_7</name>
    <dbReference type="NCBI Taxonomy" id="1618650"/>
    <lineage>
        <taxon>Bacteria</taxon>
        <taxon>Candidatus Giovannoniibacteriota</taxon>
    </lineage>
</organism>
<evidence type="ECO:0000256" key="7">
    <source>
        <dbReference type="ARBA" id="ARBA00022722"/>
    </source>
</evidence>
<dbReference type="Pfam" id="PF01351">
    <property type="entry name" value="RNase_HII"/>
    <property type="match status" value="1"/>
</dbReference>
<keyword evidence="6" id="KW-0963">Cytoplasm</keyword>
<dbReference type="GO" id="GO:0046872">
    <property type="term" value="F:metal ion binding"/>
    <property type="evidence" value="ECO:0007669"/>
    <property type="project" value="UniProtKB-KW"/>
</dbReference>
<dbReference type="PROSITE" id="PS51975">
    <property type="entry name" value="RNASE_H_2"/>
    <property type="match status" value="1"/>
</dbReference>
<feature type="binding site" evidence="12">
    <location>
        <position position="123"/>
    </location>
    <ligand>
        <name>a divalent metal cation</name>
        <dbReference type="ChEBI" id="CHEBI:60240"/>
    </ligand>
</feature>
<keyword evidence="11" id="KW-0464">Manganese</keyword>
<name>A0A0G1XZL3_9BACT</name>
<dbReference type="InterPro" id="IPR036397">
    <property type="entry name" value="RNaseH_sf"/>
</dbReference>
<gene>
    <name evidence="15" type="ORF">UY81_C0028G0002</name>
</gene>
<evidence type="ECO:0000256" key="12">
    <source>
        <dbReference type="PROSITE-ProRule" id="PRU01319"/>
    </source>
</evidence>
<dbReference type="InterPro" id="IPR024567">
    <property type="entry name" value="RNase_HII/HIII_dom"/>
</dbReference>
<evidence type="ECO:0000256" key="8">
    <source>
        <dbReference type="ARBA" id="ARBA00022723"/>
    </source>
</evidence>
<reference evidence="15 16" key="1">
    <citation type="journal article" date="2015" name="Nature">
        <title>rRNA introns, odd ribosomes, and small enigmatic genomes across a large radiation of phyla.</title>
        <authorList>
            <person name="Brown C.T."/>
            <person name="Hug L.A."/>
            <person name="Thomas B.C."/>
            <person name="Sharon I."/>
            <person name="Castelle C.J."/>
            <person name="Singh A."/>
            <person name="Wilkins M.J."/>
            <person name="Williams K.H."/>
            <person name="Banfield J.F."/>
        </authorList>
    </citation>
    <scope>NUCLEOTIDE SEQUENCE [LARGE SCALE GENOMIC DNA]</scope>
</reference>
<evidence type="ECO:0000259" key="14">
    <source>
        <dbReference type="PROSITE" id="PS51975"/>
    </source>
</evidence>
<evidence type="ECO:0000256" key="5">
    <source>
        <dbReference type="ARBA" id="ARBA00007383"/>
    </source>
</evidence>
<evidence type="ECO:0000313" key="16">
    <source>
        <dbReference type="Proteomes" id="UP000034290"/>
    </source>
</evidence>
<keyword evidence="7 12" id="KW-0540">Nuclease</keyword>
<keyword evidence="10 12" id="KW-0378">Hydrolase</keyword>
<dbReference type="PATRIC" id="fig|1618650.3.peg.312"/>
<feature type="binding site" evidence="12">
    <location>
        <position position="22"/>
    </location>
    <ligand>
        <name>a divalent metal cation</name>
        <dbReference type="ChEBI" id="CHEBI:60240"/>
    </ligand>
</feature>
<evidence type="ECO:0000256" key="3">
    <source>
        <dbReference type="ARBA" id="ARBA00004065"/>
    </source>
</evidence>
<dbReference type="EMBL" id="LCRM01000028">
    <property type="protein sequence ID" value="KKW36421.1"/>
    <property type="molecule type" value="Genomic_DNA"/>
</dbReference>
<dbReference type="GO" id="GO:0032299">
    <property type="term" value="C:ribonuclease H2 complex"/>
    <property type="evidence" value="ECO:0007669"/>
    <property type="project" value="TreeGrafter"/>
</dbReference>
<dbReference type="NCBIfam" id="NF000595">
    <property type="entry name" value="PRK00015.1-3"/>
    <property type="match status" value="1"/>
</dbReference>
<evidence type="ECO:0000256" key="9">
    <source>
        <dbReference type="ARBA" id="ARBA00022759"/>
    </source>
</evidence>
<evidence type="ECO:0000313" key="15">
    <source>
        <dbReference type="EMBL" id="KKW36421.1"/>
    </source>
</evidence>
<dbReference type="GO" id="GO:0043137">
    <property type="term" value="P:DNA replication, removal of RNA primer"/>
    <property type="evidence" value="ECO:0007669"/>
    <property type="project" value="TreeGrafter"/>
</dbReference>
<sequence>MYQVREALLPVSNGMKYLIGIDEAGRGPLAGPVSVGAVIVERDFDFARVAGIKDSKMLTAAARDEWYERLETLREEGSLRFAVGFSSAKVIDKRGIVPAIFSALKRALVQLKANPGECEVRLDGSLKAPAAFIRQTTIIRGDQTEPIISLAAIAAKVERDRLMMRLARKYPEYGFEQHKGYPTRAHRDAVRLRGVSEIHRVSYCQTLLSGLNTV</sequence>
<feature type="domain" description="RNase H type-2" evidence="14">
    <location>
        <begin position="16"/>
        <end position="214"/>
    </location>
</feature>
<dbReference type="InterPro" id="IPR022898">
    <property type="entry name" value="RNase_HII"/>
</dbReference>
<dbReference type="SUPFAM" id="SSF53098">
    <property type="entry name" value="Ribonuclease H-like"/>
    <property type="match status" value="1"/>
</dbReference>
<feature type="binding site" evidence="12">
    <location>
        <position position="23"/>
    </location>
    <ligand>
        <name>a divalent metal cation</name>
        <dbReference type="ChEBI" id="CHEBI:60240"/>
    </ligand>
</feature>
<dbReference type="PANTHER" id="PTHR10954">
    <property type="entry name" value="RIBONUCLEASE H2 SUBUNIT A"/>
    <property type="match status" value="1"/>
</dbReference>